<dbReference type="PANTHER" id="PTHR12653">
    <property type="entry name" value="NADH-UBIQUINONE OXIDOREDUCTASE 13 KD-B SUBUNIT"/>
    <property type="match status" value="1"/>
</dbReference>
<keyword evidence="11" id="KW-1185">Reference proteome</keyword>
<dbReference type="PANTHER" id="PTHR12653:SF0">
    <property type="entry name" value="NADH DEHYDROGENASE [UBIQUINONE] 1 ALPHA SUBCOMPLEX SUBUNIT 5"/>
    <property type="match status" value="1"/>
</dbReference>
<keyword evidence="6" id="KW-0249">Electron transport</keyword>
<gene>
    <name evidence="10" type="ORF">Rhopal_005173-T1</name>
</gene>
<keyword evidence="7" id="KW-0496">Mitochondrion</keyword>
<evidence type="ECO:0000256" key="1">
    <source>
        <dbReference type="ARBA" id="ARBA00004443"/>
    </source>
</evidence>
<sequence>MFRATRRLLAAVPQTAAKETPSLRTKLSTGITGLAVHPEPLSALKHNYGSLLALLEQAPKASVYRQSAEAITRERLAVVERAGSEGTEAQIEQVEQQIGAGLVEELVDQSLDELKLAGKMLEWKAWEELEEAPAPGQWAPFRVTPSTTTADDLHPN</sequence>
<evidence type="ECO:0000256" key="3">
    <source>
        <dbReference type="ARBA" id="ARBA00022448"/>
    </source>
</evidence>
<dbReference type="InterPro" id="IPR006806">
    <property type="entry name" value="NDUFA5"/>
</dbReference>
<dbReference type="GO" id="GO:0005743">
    <property type="term" value="C:mitochondrial inner membrane"/>
    <property type="evidence" value="ECO:0007669"/>
    <property type="project" value="UniProtKB-SubCell"/>
</dbReference>
<comment type="similarity">
    <text evidence="2">Belongs to the complex I NDUFA5 subunit family.</text>
</comment>
<evidence type="ECO:0000313" key="10">
    <source>
        <dbReference type="EMBL" id="GJN92143.1"/>
    </source>
</evidence>
<evidence type="ECO:0000256" key="2">
    <source>
        <dbReference type="ARBA" id="ARBA00010261"/>
    </source>
</evidence>
<keyword evidence="5" id="KW-0999">Mitochondrion inner membrane</keyword>
<proteinExistence type="inferred from homology"/>
<name>A0AAV5GPQ9_9BASI</name>
<keyword evidence="8" id="KW-0472">Membrane</keyword>
<evidence type="ECO:0000256" key="9">
    <source>
        <dbReference type="SAM" id="MobiDB-lite"/>
    </source>
</evidence>
<keyword evidence="4" id="KW-0679">Respiratory chain</keyword>
<organism evidence="10 11">
    <name type="scientific">Rhodotorula paludigena</name>
    <dbReference type="NCBI Taxonomy" id="86838"/>
    <lineage>
        <taxon>Eukaryota</taxon>
        <taxon>Fungi</taxon>
        <taxon>Dikarya</taxon>
        <taxon>Basidiomycota</taxon>
        <taxon>Pucciniomycotina</taxon>
        <taxon>Microbotryomycetes</taxon>
        <taxon>Sporidiobolales</taxon>
        <taxon>Sporidiobolaceae</taxon>
        <taxon>Rhodotorula</taxon>
    </lineage>
</organism>
<dbReference type="EMBL" id="BQKY01000010">
    <property type="protein sequence ID" value="GJN92143.1"/>
    <property type="molecule type" value="Genomic_DNA"/>
</dbReference>
<accession>A0AAV5GPQ9</accession>
<reference evidence="10 11" key="1">
    <citation type="submission" date="2021-12" db="EMBL/GenBank/DDBJ databases">
        <title>High titer production of polyol ester of fatty acids by Rhodotorula paludigena BS15 towards product separation-free biomass refinery.</title>
        <authorList>
            <person name="Mano J."/>
            <person name="Ono H."/>
            <person name="Tanaka T."/>
            <person name="Naito K."/>
            <person name="Sushida H."/>
            <person name="Ike M."/>
            <person name="Tokuyasu K."/>
            <person name="Kitaoka M."/>
        </authorList>
    </citation>
    <scope>NUCLEOTIDE SEQUENCE [LARGE SCALE GENOMIC DNA]</scope>
    <source>
        <strain evidence="10 11">BS15</strain>
    </source>
</reference>
<dbReference type="GO" id="GO:0022904">
    <property type="term" value="P:respiratory electron transport chain"/>
    <property type="evidence" value="ECO:0007669"/>
    <property type="project" value="InterPro"/>
</dbReference>
<evidence type="ECO:0000256" key="8">
    <source>
        <dbReference type="ARBA" id="ARBA00023136"/>
    </source>
</evidence>
<dbReference type="AlphaFoldDB" id="A0AAV5GPQ9"/>
<comment type="subcellular location">
    <subcellularLocation>
        <location evidence="1">Mitochondrion inner membrane</location>
        <topology evidence="1">Peripheral membrane protein</topology>
        <orientation evidence="1">Matrix side</orientation>
    </subcellularLocation>
</comment>
<evidence type="ECO:0000256" key="6">
    <source>
        <dbReference type="ARBA" id="ARBA00022982"/>
    </source>
</evidence>
<feature type="region of interest" description="Disordered" evidence="9">
    <location>
        <begin position="134"/>
        <end position="156"/>
    </location>
</feature>
<comment type="caution">
    <text evidence="10">The sequence shown here is derived from an EMBL/GenBank/DDBJ whole genome shotgun (WGS) entry which is preliminary data.</text>
</comment>
<evidence type="ECO:0000256" key="7">
    <source>
        <dbReference type="ARBA" id="ARBA00023128"/>
    </source>
</evidence>
<keyword evidence="3" id="KW-0813">Transport</keyword>
<dbReference type="Proteomes" id="UP001342314">
    <property type="component" value="Unassembled WGS sequence"/>
</dbReference>
<dbReference type="Pfam" id="PF04716">
    <property type="entry name" value="ETC_C1_NDUFA5"/>
    <property type="match status" value="1"/>
</dbReference>
<evidence type="ECO:0000256" key="5">
    <source>
        <dbReference type="ARBA" id="ARBA00022792"/>
    </source>
</evidence>
<protein>
    <submittedName>
        <fullName evidence="10">Uncharacterized protein</fullName>
    </submittedName>
</protein>
<evidence type="ECO:0000256" key="4">
    <source>
        <dbReference type="ARBA" id="ARBA00022660"/>
    </source>
</evidence>
<evidence type="ECO:0000313" key="11">
    <source>
        <dbReference type="Proteomes" id="UP001342314"/>
    </source>
</evidence>